<name>A0A6A6VS15_9PEZI</name>
<dbReference type="AlphaFoldDB" id="A0A6A6VS15"/>
<protein>
    <submittedName>
        <fullName evidence="1">Uncharacterized protein</fullName>
    </submittedName>
</protein>
<evidence type="ECO:0000313" key="1">
    <source>
        <dbReference type="EMBL" id="KAF2752576.1"/>
    </source>
</evidence>
<evidence type="ECO:0000313" key="2">
    <source>
        <dbReference type="Proteomes" id="UP000799437"/>
    </source>
</evidence>
<keyword evidence="2" id="KW-1185">Reference proteome</keyword>
<dbReference type="GeneID" id="54481617"/>
<dbReference type="RefSeq" id="XP_033595034.1">
    <property type="nucleotide sequence ID" value="XM_033740563.1"/>
</dbReference>
<accession>A0A6A6VS15</accession>
<proteinExistence type="predicted"/>
<reference evidence="1" key="1">
    <citation type="journal article" date="2020" name="Stud. Mycol.">
        <title>101 Dothideomycetes genomes: a test case for predicting lifestyles and emergence of pathogens.</title>
        <authorList>
            <person name="Haridas S."/>
            <person name="Albert R."/>
            <person name="Binder M."/>
            <person name="Bloem J."/>
            <person name="Labutti K."/>
            <person name="Salamov A."/>
            <person name="Andreopoulos B."/>
            <person name="Baker S."/>
            <person name="Barry K."/>
            <person name="Bills G."/>
            <person name="Bluhm B."/>
            <person name="Cannon C."/>
            <person name="Castanera R."/>
            <person name="Culley D."/>
            <person name="Daum C."/>
            <person name="Ezra D."/>
            <person name="Gonzalez J."/>
            <person name="Henrissat B."/>
            <person name="Kuo A."/>
            <person name="Liang C."/>
            <person name="Lipzen A."/>
            <person name="Lutzoni F."/>
            <person name="Magnuson J."/>
            <person name="Mondo S."/>
            <person name="Nolan M."/>
            <person name="Ohm R."/>
            <person name="Pangilinan J."/>
            <person name="Park H.-J."/>
            <person name="Ramirez L."/>
            <person name="Alfaro M."/>
            <person name="Sun H."/>
            <person name="Tritt A."/>
            <person name="Yoshinaga Y."/>
            <person name="Zwiers L.-H."/>
            <person name="Turgeon B."/>
            <person name="Goodwin S."/>
            <person name="Spatafora J."/>
            <person name="Crous P."/>
            <person name="Grigoriev I."/>
        </authorList>
    </citation>
    <scope>NUCLEOTIDE SEQUENCE</scope>
    <source>
        <strain evidence="1">CBS 121739</strain>
    </source>
</reference>
<organism evidence="1 2">
    <name type="scientific">Pseudovirgaria hyperparasitica</name>
    <dbReference type="NCBI Taxonomy" id="470096"/>
    <lineage>
        <taxon>Eukaryota</taxon>
        <taxon>Fungi</taxon>
        <taxon>Dikarya</taxon>
        <taxon>Ascomycota</taxon>
        <taxon>Pezizomycotina</taxon>
        <taxon>Dothideomycetes</taxon>
        <taxon>Dothideomycetes incertae sedis</taxon>
        <taxon>Acrospermales</taxon>
        <taxon>Acrospermaceae</taxon>
        <taxon>Pseudovirgaria</taxon>
    </lineage>
</organism>
<dbReference type="EMBL" id="ML996607">
    <property type="protein sequence ID" value="KAF2752576.1"/>
    <property type="molecule type" value="Genomic_DNA"/>
</dbReference>
<gene>
    <name evidence="1" type="ORF">EJ05DRAFT_296003</name>
</gene>
<sequence length="200" mass="22067">MHSIPWESERDTSNRSLPTVSGGVLVLCLTAERRKHMGHQDNQTFQHYIGHISGVDMSNIAEGRAQRMALFNQLRSMIVERIESDDFQDLSIENAESSITTEIMEDLSKEANSTIVVPTRVFTRLQKSVLAYSPARARLVDNFYKAPTSNLTSCAEPLLELSLPGAESTFYPGLSLTDGLKCPICSASLISVLADSDMRG</sequence>
<dbReference type="Proteomes" id="UP000799437">
    <property type="component" value="Unassembled WGS sequence"/>
</dbReference>